<evidence type="ECO:0000256" key="2">
    <source>
        <dbReference type="ARBA" id="ARBA00004196"/>
    </source>
</evidence>
<dbReference type="AlphaFoldDB" id="A0A062XKR5"/>
<comment type="cofactor">
    <cofactor evidence="1">
        <name>Zn(2+)</name>
        <dbReference type="ChEBI" id="CHEBI:29105"/>
    </cofactor>
</comment>
<reference evidence="10 11" key="1">
    <citation type="submission" date="2014-04" db="EMBL/GenBank/DDBJ databases">
        <title>The Genome Sequence of Thermoanaerobaculum aquaticum MP-01, The First Cultivated Group 23 Acidobacterium.</title>
        <authorList>
            <person name="Stamps B.W."/>
            <person name="Losey N.A."/>
            <person name="Lawson P.A."/>
            <person name="Stevenson B.S."/>
        </authorList>
    </citation>
    <scope>NUCLEOTIDE SEQUENCE [LARGE SCALE GENOMIC DNA]</scope>
    <source>
        <strain evidence="10 11">MP-01</strain>
    </source>
</reference>
<evidence type="ECO:0000256" key="3">
    <source>
        <dbReference type="ARBA" id="ARBA00022670"/>
    </source>
</evidence>
<sequence length="414" mass="44948">MRWWRLVVLVCPLVMGGCQEESLQATRTPLSVKPLPAVDLPHSTSLHPGETLADMFGRLGLGEAEAALWVRQATTKLDPRRLPAWAPVVCYRLWGVELHELRLTLGWDELVLTKTGPGVVTAEVKKRPVTETVLLKGGAISGSLFGTVSAFGERDELAIALAEVFAWQVDFHRDLQPGDQVKVLFVRQESEGELLGYGPILAATLVNKGKEYRAFRYLHQGKAGYYDELGRPLKRQFLRSPLPYSRVTSGFSLSRRHPILGRRLPHFGVDYAAPEGTPVRATADGVVRFVGWKGGGGKTVEIRHAGGFTTAYLHLSRFASGLTVGRRVSQGEVIGYVGSTGLATGPHLDYRVTQNGRYLNPARIGSDPAPPLAGKALEAFNAAKMKLEAALACPAPAVLEKGQLEVAFAGLSSR</sequence>
<keyword evidence="3" id="KW-0645">Protease</keyword>
<comment type="caution">
    <text evidence="10">The sequence shown here is derived from an EMBL/GenBank/DDBJ whole genome shotgun (WGS) entry which is preliminary data.</text>
</comment>
<dbReference type="Proteomes" id="UP000027284">
    <property type="component" value="Unassembled WGS sequence"/>
</dbReference>
<dbReference type="Pfam" id="PF01551">
    <property type="entry name" value="Peptidase_M23"/>
    <property type="match status" value="1"/>
</dbReference>
<dbReference type="PANTHER" id="PTHR21666:SF288">
    <property type="entry name" value="CELL DIVISION PROTEIN YTFB"/>
    <property type="match status" value="1"/>
</dbReference>
<dbReference type="OrthoDB" id="9809488at2"/>
<dbReference type="PANTHER" id="PTHR21666">
    <property type="entry name" value="PEPTIDASE-RELATED"/>
    <property type="match status" value="1"/>
</dbReference>
<evidence type="ECO:0000313" key="11">
    <source>
        <dbReference type="Proteomes" id="UP000027284"/>
    </source>
</evidence>
<dbReference type="GO" id="GO:0030313">
    <property type="term" value="C:cell envelope"/>
    <property type="evidence" value="ECO:0007669"/>
    <property type="project" value="UniProtKB-SubCell"/>
</dbReference>
<evidence type="ECO:0000256" key="1">
    <source>
        <dbReference type="ARBA" id="ARBA00001947"/>
    </source>
</evidence>
<feature type="domain" description="Csd3-like second N-terminal" evidence="9">
    <location>
        <begin position="138"/>
        <end position="251"/>
    </location>
</feature>
<name>A0A062XKR5_9BACT</name>
<dbReference type="RefSeq" id="WP_053335201.1">
    <property type="nucleotide sequence ID" value="NZ_JMFG01000027.1"/>
</dbReference>
<dbReference type="EMBL" id="JMFG01000027">
    <property type="protein sequence ID" value="KDA53147.1"/>
    <property type="molecule type" value="Genomic_DNA"/>
</dbReference>
<keyword evidence="11" id="KW-1185">Reference proteome</keyword>
<protein>
    <submittedName>
        <fullName evidence="10">Uncharacterized protein</fullName>
    </submittedName>
</protein>
<dbReference type="GO" id="GO:0006508">
    <property type="term" value="P:proteolysis"/>
    <property type="evidence" value="ECO:0007669"/>
    <property type="project" value="UniProtKB-KW"/>
</dbReference>
<dbReference type="Pfam" id="PF19425">
    <property type="entry name" value="Csd3_N2"/>
    <property type="match status" value="1"/>
</dbReference>
<dbReference type="GO" id="GO:0046872">
    <property type="term" value="F:metal ion binding"/>
    <property type="evidence" value="ECO:0007669"/>
    <property type="project" value="UniProtKB-KW"/>
</dbReference>
<dbReference type="Gene3D" id="2.70.70.10">
    <property type="entry name" value="Glucose Permease (Domain IIA)"/>
    <property type="match status" value="1"/>
</dbReference>
<evidence type="ECO:0000256" key="6">
    <source>
        <dbReference type="ARBA" id="ARBA00022833"/>
    </source>
</evidence>
<dbReference type="InterPro" id="IPR011055">
    <property type="entry name" value="Dup_hybrid_motif"/>
</dbReference>
<dbReference type="GO" id="GO:0004222">
    <property type="term" value="F:metalloendopeptidase activity"/>
    <property type="evidence" value="ECO:0007669"/>
    <property type="project" value="TreeGrafter"/>
</dbReference>
<keyword evidence="6" id="KW-0862">Zinc</keyword>
<dbReference type="CDD" id="cd12797">
    <property type="entry name" value="M23_peptidase"/>
    <property type="match status" value="1"/>
</dbReference>
<keyword evidence="4" id="KW-0479">Metal-binding</keyword>
<dbReference type="SUPFAM" id="SSF51261">
    <property type="entry name" value="Duplicated hybrid motif"/>
    <property type="match status" value="1"/>
</dbReference>
<evidence type="ECO:0000256" key="7">
    <source>
        <dbReference type="ARBA" id="ARBA00023049"/>
    </source>
</evidence>
<dbReference type="InterPro" id="IPR050570">
    <property type="entry name" value="Cell_wall_metabolism_enzyme"/>
</dbReference>
<comment type="subcellular location">
    <subcellularLocation>
        <location evidence="2">Cell envelope</location>
    </subcellularLocation>
</comment>
<dbReference type="InterPro" id="IPR045834">
    <property type="entry name" value="Csd3_N2"/>
</dbReference>
<feature type="domain" description="M23ase beta-sheet core" evidence="8">
    <location>
        <begin position="265"/>
        <end position="361"/>
    </location>
</feature>
<accession>A0A062XKR5</accession>
<organism evidence="10 11">
    <name type="scientific">Thermoanaerobaculum aquaticum</name>
    <dbReference type="NCBI Taxonomy" id="1312852"/>
    <lineage>
        <taxon>Bacteria</taxon>
        <taxon>Pseudomonadati</taxon>
        <taxon>Acidobacteriota</taxon>
        <taxon>Thermoanaerobaculia</taxon>
        <taxon>Thermoanaerobaculales</taxon>
        <taxon>Thermoanaerobaculaceae</taxon>
        <taxon>Thermoanaerobaculum</taxon>
    </lineage>
</organism>
<evidence type="ECO:0000259" key="9">
    <source>
        <dbReference type="Pfam" id="PF19425"/>
    </source>
</evidence>
<dbReference type="Gene3D" id="3.10.450.350">
    <property type="match status" value="1"/>
</dbReference>
<evidence type="ECO:0000259" key="8">
    <source>
        <dbReference type="Pfam" id="PF01551"/>
    </source>
</evidence>
<evidence type="ECO:0000256" key="4">
    <source>
        <dbReference type="ARBA" id="ARBA00022723"/>
    </source>
</evidence>
<keyword evidence="5" id="KW-0378">Hydrolase</keyword>
<evidence type="ECO:0000256" key="5">
    <source>
        <dbReference type="ARBA" id="ARBA00022801"/>
    </source>
</evidence>
<proteinExistence type="predicted"/>
<dbReference type="InterPro" id="IPR016047">
    <property type="entry name" value="M23ase_b-sheet_dom"/>
</dbReference>
<keyword evidence="7" id="KW-0482">Metalloprotease</keyword>
<gene>
    <name evidence="10" type="ORF">EG19_07150</name>
</gene>
<dbReference type="STRING" id="1312852.EG19_07150"/>
<evidence type="ECO:0000313" key="10">
    <source>
        <dbReference type="EMBL" id="KDA53147.1"/>
    </source>
</evidence>
<dbReference type="PROSITE" id="PS51257">
    <property type="entry name" value="PROKAR_LIPOPROTEIN"/>
    <property type="match status" value="1"/>
</dbReference>